<dbReference type="Proteomes" id="UP001161017">
    <property type="component" value="Unassembled WGS sequence"/>
</dbReference>
<gene>
    <name evidence="2" type="ORF">OHK93_008415</name>
</gene>
<proteinExistence type="predicted"/>
<keyword evidence="3" id="KW-1185">Reference proteome</keyword>
<protein>
    <recommendedName>
        <fullName evidence="4">Fungal N-terminal domain-containing protein</fullName>
    </recommendedName>
</protein>
<reference evidence="2" key="1">
    <citation type="journal article" date="2023" name="Genome Biol. Evol.">
        <title>First Whole Genome Sequence and Flow Cytometry Genome Size Data for the Lichen-Forming Fungus Ramalina farinacea (Ascomycota).</title>
        <authorList>
            <person name="Llewellyn T."/>
            <person name="Mian S."/>
            <person name="Hill R."/>
            <person name="Leitch I.J."/>
            <person name="Gaya E."/>
        </authorList>
    </citation>
    <scope>NUCLEOTIDE SEQUENCE</scope>
    <source>
        <strain evidence="2">LIQ254RAFAR</strain>
    </source>
</reference>
<evidence type="ECO:0008006" key="4">
    <source>
        <dbReference type="Google" id="ProtNLM"/>
    </source>
</evidence>
<evidence type="ECO:0000313" key="2">
    <source>
        <dbReference type="EMBL" id="MDI1489137.1"/>
    </source>
</evidence>
<dbReference type="EMBL" id="JAPUFD010000009">
    <property type="protein sequence ID" value="MDI1489137.1"/>
    <property type="molecule type" value="Genomic_DNA"/>
</dbReference>
<keyword evidence="1" id="KW-0175">Coiled coil</keyword>
<feature type="coiled-coil region" evidence="1">
    <location>
        <begin position="133"/>
        <end position="173"/>
    </location>
</feature>
<dbReference type="AlphaFoldDB" id="A0AA43TYH6"/>
<evidence type="ECO:0000256" key="1">
    <source>
        <dbReference type="SAM" id="Coils"/>
    </source>
</evidence>
<organism evidence="2 3">
    <name type="scientific">Ramalina farinacea</name>
    <dbReference type="NCBI Taxonomy" id="258253"/>
    <lineage>
        <taxon>Eukaryota</taxon>
        <taxon>Fungi</taxon>
        <taxon>Dikarya</taxon>
        <taxon>Ascomycota</taxon>
        <taxon>Pezizomycotina</taxon>
        <taxon>Lecanoromycetes</taxon>
        <taxon>OSLEUM clade</taxon>
        <taxon>Lecanoromycetidae</taxon>
        <taxon>Lecanorales</taxon>
        <taxon>Lecanorineae</taxon>
        <taxon>Ramalinaceae</taxon>
        <taxon>Ramalina</taxon>
    </lineage>
</organism>
<evidence type="ECO:0000313" key="3">
    <source>
        <dbReference type="Proteomes" id="UP001161017"/>
    </source>
</evidence>
<accession>A0AA43TYH6</accession>
<comment type="caution">
    <text evidence="2">The sequence shown here is derived from an EMBL/GenBank/DDBJ whole genome shotgun (WGS) entry which is preliminary data.</text>
</comment>
<sequence>MSGLEVLGAISAVAQLLDGAIKLTTVVNDVRHADEERTKYKTLCDGFLGNVRLLEKSLKLLQERKDASQDREALYYEGLFAKKTSGSPLIGKQQGSLVGLHSTLNAMDHEVRKRHGLNKIFSKFRWPVDKDKLAAMLRELQEWRSQLELVLQKEQLEIALEHLELTKEVKKDTGRIAIRIEETGEKADLKLSAIQDDQRYLRERKEKKDREALHTTIAEWVSRLDFEGRHSEVQDNCIDIGHYLTSSLEFKTWQSGPPWILFCHAEPGAGKV</sequence>
<name>A0AA43TYH6_9LECA</name>